<dbReference type="Proteomes" id="UP000294221">
    <property type="component" value="Unassembled WGS sequence"/>
</dbReference>
<sequence>MGHMAAGHAGAGHTEVGRAASKRAAAGCTAVMTPERGWHMVPAGAHQSTQTAAQSVAPPLAQQPAHQSVKHPTPALQLGPLERFACDGTVTDVVVTCDGAVWVDCGRGMQLAHTAIPLHDPHVLRDFAVRLCAQLGCRLDESCPIADASAPDGTRVHAVVAPIVPHGASISIRFPDRVAPDLDVLARLGMCPAPWVPLLRLLVRGRANVLITGGTGVGKTTLLKALLACCAPQERIVTVEEVRELNAVPHAHTVSLVARAANVEGRGAVGLPDLVKATLRMRPDRVVVGECRGEEVADLLRALNSGHRGSFTTVHADSVARVPGRLIALGLLAGLEPRATAILAEGAFDVLLHLERGSQCRRIAQIGMVQCVDGRLCGRVVAQWSGTGNAVAGEAWGDFVAQWKAHGSGGGS</sequence>
<dbReference type="Gene3D" id="3.30.450.90">
    <property type="match status" value="1"/>
</dbReference>
<dbReference type="GO" id="GO:0016887">
    <property type="term" value="F:ATP hydrolysis activity"/>
    <property type="evidence" value="ECO:0007669"/>
    <property type="project" value="InterPro"/>
</dbReference>
<dbReference type="InterPro" id="IPR050921">
    <property type="entry name" value="T4SS_GSP_E_ATPase"/>
</dbReference>
<dbReference type="SUPFAM" id="SSF52540">
    <property type="entry name" value="P-loop containing nucleoside triphosphate hydrolases"/>
    <property type="match status" value="1"/>
</dbReference>
<evidence type="ECO:0000256" key="1">
    <source>
        <dbReference type="ARBA" id="ARBA00006611"/>
    </source>
</evidence>
<name>A0A4Q5AA24_9BIFI</name>
<dbReference type="InterPro" id="IPR001482">
    <property type="entry name" value="T2SS/T4SS_dom"/>
</dbReference>
<accession>A0A4Q5AA24</accession>
<evidence type="ECO:0000313" key="4">
    <source>
        <dbReference type="EMBL" id="RYQ21738.1"/>
    </source>
</evidence>
<protein>
    <submittedName>
        <fullName evidence="4">Type II/IV secretion system protein</fullName>
    </submittedName>
</protein>
<dbReference type="AlphaFoldDB" id="A0A4Q5AA24"/>
<evidence type="ECO:0000256" key="2">
    <source>
        <dbReference type="SAM" id="MobiDB-lite"/>
    </source>
</evidence>
<comment type="caution">
    <text evidence="4">The sequence shown here is derived from an EMBL/GenBank/DDBJ whole genome shotgun (WGS) entry which is preliminary data.</text>
</comment>
<dbReference type="Gene3D" id="3.40.50.300">
    <property type="entry name" value="P-loop containing nucleotide triphosphate hydrolases"/>
    <property type="match status" value="1"/>
</dbReference>
<evidence type="ECO:0000313" key="5">
    <source>
        <dbReference type="Proteomes" id="UP000294221"/>
    </source>
</evidence>
<dbReference type="EMBL" id="RYUN01000006">
    <property type="protein sequence ID" value="RYQ21738.1"/>
    <property type="molecule type" value="Genomic_DNA"/>
</dbReference>
<dbReference type="CDD" id="cd01130">
    <property type="entry name" value="VirB11-like_ATPase"/>
    <property type="match status" value="1"/>
</dbReference>
<dbReference type="InterPro" id="IPR027417">
    <property type="entry name" value="P-loop_NTPase"/>
</dbReference>
<dbReference type="PANTHER" id="PTHR30486">
    <property type="entry name" value="TWITCHING MOTILITY PROTEIN PILT"/>
    <property type="match status" value="1"/>
</dbReference>
<dbReference type="Pfam" id="PF00437">
    <property type="entry name" value="T2SSE"/>
    <property type="match status" value="1"/>
</dbReference>
<feature type="domain" description="Bacterial type II secretion system protein E" evidence="3">
    <location>
        <begin position="78"/>
        <end position="334"/>
    </location>
</feature>
<reference evidence="4 5" key="1">
    <citation type="submission" date="2018-12" db="EMBL/GenBank/DDBJ databases">
        <title>Unveiling genomic diversity among members of the Bifidobacterium pseudolongum species, a widely distributed gut commensal of the animal kingdom.</title>
        <authorList>
            <person name="Lugli G.A."/>
            <person name="Duranti S."/>
            <person name="Albert K."/>
            <person name="Mancabelli L."/>
            <person name="Napoli S."/>
            <person name="Viappiani A."/>
            <person name="Anzalone R."/>
            <person name="Longhi G."/>
            <person name="Milani C."/>
            <person name="Turroni F."/>
            <person name="Alessandri G."/>
            <person name="Sela D.A."/>
            <person name="Van Sinderen D."/>
            <person name="Ventura M."/>
        </authorList>
    </citation>
    <scope>NUCLEOTIDE SEQUENCE [LARGE SCALE GENOMIC DNA]</scope>
    <source>
        <strain evidence="4 5">2054B</strain>
    </source>
</reference>
<organism evidence="4 5">
    <name type="scientific">Bifidobacterium pseudolongum subsp. pseudolongum</name>
    <dbReference type="NCBI Taxonomy" id="31954"/>
    <lineage>
        <taxon>Bacteria</taxon>
        <taxon>Bacillati</taxon>
        <taxon>Actinomycetota</taxon>
        <taxon>Actinomycetes</taxon>
        <taxon>Bifidobacteriales</taxon>
        <taxon>Bifidobacteriaceae</taxon>
        <taxon>Bifidobacterium</taxon>
    </lineage>
</organism>
<evidence type="ECO:0000259" key="3">
    <source>
        <dbReference type="Pfam" id="PF00437"/>
    </source>
</evidence>
<gene>
    <name evidence="4" type="ORF">PG2054B_0220</name>
</gene>
<feature type="region of interest" description="Disordered" evidence="2">
    <location>
        <begin position="44"/>
        <end position="66"/>
    </location>
</feature>
<proteinExistence type="inferred from homology"/>
<comment type="similarity">
    <text evidence="1">Belongs to the GSP E family.</text>
</comment>
<dbReference type="PANTHER" id="PTHR30486:SF6">
    <property type="entry name" value="TYPE IV PILUS RETRACTATION ATPASE PILT"/>
    <property type="match status" value="1"/>
</dbReference>